<feature type="compositionally biased region" description="Polar residues" evidence="1">
    <location>
        <begin position="10"/>
        <end position="19"/>
    </location>
</feature>
<comment type="caution">
    <text evidence="2">The sequence shown here is derived from an EMBL/GenBank/DDBJ whole genome shotgun (WGS) entry which is preliminary data.</text>
</comment>
<accession>A0AAV7I870</accession>
<reference evidence="2 3" key="1">
    <citation type="journal article" date="2021" name="J. Hered.">
        <title>A chromosome-level genome assembly of the parasitoid wasp, Cotesia glomerata (Hymenoptera: Braconidae).</title>
        <authorList>
            <person name="Pinto B.J."/>
            <person name="Weis J.J."/>
            <person name="Gamble T."/>
            <person name="Ode P.J."/>
            <person name="Paul R."/>
            <person name="Zaspel J.M."/>
        </authorList>
    </citation>
    <scope>NUCLEOTIDE SEQUENCE [LARGE SCALE GENOMIC DNA]</scope>
    <source>
        <strain evidence="2">CgM1</strain>
    </source>
</reference>
<name>A0AAV7I870_COTGL</name>
<evidence type="ECO:0000313" key="2">
    <source>
        <dbReference type="EMBL" id="KAH0544261.1"/>
    </source>
</evidence>
<organism evidence="2 3">
    <name type="scientific">Cotesia glomerata</name>
    <name type="common">Lepidopteran parasitic wasp</name>
    <name type="synonym">Apanteles glomeratus</name>
    <dbReference type="NCBI Taxonomy" id="32391"/>
    <lineage>
        <taxon>Eukaryota</taxon>
        <taxon>Metazoa</taxon>
        <taxon>Ecdysozoa</taxon>
        <taxon>Arthropoda</taxon>
        <taxon>Hexapoda</taxon>
        <taxon>Insecta</taxon>
        <taxon>Pterygota</taxon>
        <taxon>Neoptera</taxon>
        <taxon>Endopterygota</taxon>
        <taxon>Hymenoptera</taxon>
        <taxon>Apocrita</taxon>
        <taxon>Ichneumonoidea</taxon>
        <taxon>Braconidae</taxon>
        <taxon>Microgastrinae</taxon>
        <taxon>Cotesia</taxon>
    </lineage>
</organism>
<dbReference type="EMBL" id="JAHXZJ010002238">
    <property type="protein sequence ID" value="KAH0544261.1"/>
    <property type="molecule type" value="Genomic_DNA"/>
</dbReference>
<evidence type="ECO:0000256" key="1">
    <source>
        <dbReference type="SAM" id="MobiDB-lite"/>
    </source>
</evidence>
<dbReference type="AlphaFoldDB" id="A0AAV7I870"/>
<proteinExistence type="predicted"/>
<evidence type="ECO:0000313" key="3">
    <source>
        <dbReference type="Proteomes" id="UP000826195"/>
    </source>
</evidence>
<protein>
    <submittedName>
        <fullName evidence="2">Uncharacterized protein</fullName>
    </submittedName>
</protein>
<dbReference type="Proteomes" id="UP000826195">
    <property type="component" value="Unassembled WGS sequence"/>
</dbReference>
<feature type="region of interest" description="Disordered" evidence="1">
    <location>
        <begin position="1"/>
        <end position="28"/>
    </location>
</feature>
<gene>
    <name evidence="2" type="ORF">KQX54_002127</name>
</gene>
<sequence>MIVAKRDLAAQSSRSQQTPGLRRSAPTDRLLQPGLSFRQAFMGGKAVQQAPPLNQPNTNFLEPLAWVVELQRSVSGLAQDIRAINTRMNNLEYESKRIDYIFEFLNINNGAY</sequence>
<keyword evidence="3" id="KW-1185">Reference proteome</keyword>